<evidence type="ECO:0000313" key="7">
    <source>
        <dbReference type="EMBL" id="EGF83313.1"/>
    </source>
</evidence>
<evidence type="ECO:0000256" key="6">
    <source>
        <dbReference type="SAM" id="Phobius"/>
    </source>
</evidence>
<dbReference type="HOGENOM" id="CLU_108086_2_0_1"/>
<feature type="transmembrane region" description="Helical" evidence="6">
    <location>
        <begin position="67"/>
        <end position="87"/>
    </location>
</feature>
<dbReference type="AlphaFoldDB" id="F4NVQ2"/>
<name>F4NVQ2_BATDJ</name>
<feature type="non-terminal residue" evidence="7">
    <location>
        <position position="1"/>
    </location>
</feature>
<organism evidence="7 8">
    <name type="scientific">Batrachochytrium dendrobatidis (strain JAM81 / FGSC 10211)</name>
    <name type="common">Frog chytrid fungus</name>
    <dbReference type="NCBI Taxonomy" id="684364"/>
    <lineage>
        <taxon>Eukaryota</taxon>
        <taxon>Fungi</taxon>
        <taxon>Fungi incertae sedis</taxon>
        <taxon>Chytridiomycota</taxon>
        <taxon>Chytridiomycota incertae sedis</taxon>
        <taxon>Chytridiomycetes</taxon>
        <taxon>Rhizophydiales</taxon>
        <taxon>Rhizophydiales incertae sedis</taxon>
        <taxon>Batrachochytrium</taxon>
    </lineage>
</organism>
<dbReference type="GeneID" id="18243807"/>
<evidence type="ECO:0000256" key="5">
    <source>
        <dbReference type="ARBA" id="ARBA00023136"/>
    </source>
</evidence>
<dbReference type="InParanoid" id="F4NVQ2"/>
<gene>
    <name evidence="7" type="ORF">BATDEDRAFT_9024</name>
</gene>
<dbReference type="InterPro" id="IPR037185">
    <property type="entry name" value="EmrE-like"/>
</dbReference>
<dbReference type="EMBL" id="GL882879">
    <property type="protein sequence ID" value="EGF83313.1"/>
    <property type="molecule type" value="Genomic_DNA"/>
</dbReference>
<keyword evidence="5 6" id="KW-0472">Membrane</keyword>
<dbReference type="SUPFAM" id="SSF103481">
    <property type="entry name" value="Multidrug resistance efflux transporter EmrE"/>
    <property type="match status" value="1"/>
</dbReference>
<comment type="subcellular location">
    <subcellularLocation>
        <location evidence="1">Membrane</location>
        <topology evidence="1">Multi-pass membrane protein</topology>
    </subcellularLocation>
</comment>
<protein>
    <submittedName>
        <fullName evidence="7">Uncharacterized protein</fullName>
    </submittedName>
</protein>
<keyword evidence="3 6" id="KW-0812">Transmembrane</keyword>
<dbReference type="Proteomes" id="UP000007241">
    <property type="component" value="Unassembled WGS sequence"/>
</dbReference>
<dbReference type="OMA" id="LGEWYAE"/>
<feature type="transmembrane region" description="Helical" evidence="6">
    <location>
        <begin position="99"/>
        <end position="117"/>
    </location>
</feature>
<dbReference type="GO" id="GO:0016020">
    <property type="term" value="C:membrane"/>
    <property type="evidence" value="ECO:0007669"/>
    <property type="project" value="UniProtKB-SubCell"/>
</dbReference>
<comment type="similarity">
    <text evidence="2">Belongs to the TMEM234 family.</text>
</comment>
<keyword evidence="8" id="KW-1185">Reference proteome</keyword>
<evidence type="ECO:0000256" key="4">
    <source>
        <dbReference type="ARBA" id="ARBA00022989"/>
    </source>
</evidence>
<evidence type="ECO:0000256" key="3">
    <source>
        <dbReference type="ARBA" id="ARBA00022692"/>
    </source>
</evidence>
<dbReference type="PANTHER" id="PTHR28668:SF1">
    <property type="entry name" value="TRANSMEMBRANE PROTEIN 234"/>
    <property type="match status" value="1"/>
</dbReference>
<reference evidence="7 8" key="1">
    <citation type="submission" date="2009-12" db="EMBL/GenBank/DDBJ databases">
        <title>The draft genome of Batrachochytrium dendrobatidis.</title>
        <authorList>
            <consortium name="US DOE Joint Genome Institute (JGI-PGF)"/>
            <person name="Kuo A."/>
            <person name="Salamov A."/>
            <person name="Schmutz J."/>
            <person name="Lucas S."/>
            <person name="Pitluck S."/>
            <person name="Rosenblum E."/>
            <person name="Stajich J."/>
            <person name="Eisen M."/>
            <person name="Grigoriev I.V."/>
        </authorList>
    </citation>
    <scope>NUCLEOTIDE SEQUENCE [LARGE SCALE GENOMIC DNA]</scope>
    <source>
        <strain evidence="8">JAM81 / FGSC 10211</strain>
    </source>
</reference>
<dbReference type="Pfam" id="PF10639">
    <property type="entry name" value="TMEM234"/>
    <property type="match status" value="1"/>
</dbReference>
<dbReference type="PANTHER" id="PTHR28668">
    <property type="entry name" value="TRANSMEMBRANE PROTEIN 234"/>
    <property type="match status" value="1"/>
</dbReference>
<evidence type="ECO:0000256" key="1">
    <source>
        <dbReference type="ARBA" id="ARBA00004141"/>
    </source>
</evidence>
<proteinExistence type="inferred from homology"/>
<sequence length="120" mass="12798">SIVGLFIVAICWGFTNPFIKSGSKGLEAVSLKHASSSWWTRQAAELWFLVNLSGSTVYYYTLGDADISLAVPITNSLTLALTVLSGIALGESFGSWRRILGMGCVFVGVTLCVSSKLSSQ</sequence>
<accession>F4NVQ2</accession>
<evidence type="ECO:0000256" key="2">
    <source>
        <dbReference type="ARBA" id="ARBA00005977"/>
    </source>
</evidence>
<dbReference type="OrthoDB" id="43458at2759"/>
<dbReference type="Gene3D" id="1.10.3730.20">
    <property type="match status" value="1"/>
</dbReference>
<evidence type="ECO:0000313" key="8">
    <source>
        <dbReference type="Proteomes" id="UP000007241"/>
    </source>
</evidence>
<dbReference type="InterPro" id="IPR018908">
    <property type="entry name" value="TMEM234"/>
</dbReference>
<dbReference type="RefSeq" id="XP_006675069.1">
    <property type="nucleotide sequence ID" value="XM_006675006.1"/>
</dbReference>
<keyword evidence="4 6" id="KW-1133">Transmembrane helix</keyword>
<feature type="transmembrane region" description="Helical" evidence="6">
    <location>
        <begin position="43"/>
        <end position="61"/>
    </location>
</feature>